<dbReference type="InterPro" id="IPR036264">
    <property type="entry name" value="Bact_exopeptidase_dim_dom"/>
</dbReference>
<dbReference type="Pfam" id="PF07687">
    <property type="entry name" value="M20_dimer"/>
    <property type="match status" value="1"/>
</dbReference>
<feature type="domain" description="Peptidase M20 dimerisation" evidence="7">
    <location>
        <begin position="180"/>
        <end position="270"/>
    </location>
</feature>
<dbReference type="InterPro" id="IPR011650">
    <property type="entry name" value="Peptidase_M20_dimer"/>
</dbReference>
<dbReference type="EC" id="3.4.11.-" evidence="8"/>
<dbReference type="OrthoDB" id="9773892at2"/>
<dbReference type="HOGENOM" id="CLU_021802_6_0_9"/>
<dbReference type="InterPro" id="IPR002933">
    <property type="entry name" value="Peptidase_M20"/>
</dbReference>
<dbReference type="Proteomes" id="UP000011728">
    <property type="component" value="Chromosome"/>
</dbReference>
<name>M1MFK7_9CLOT</name>
<dbReference type="PANTHER" id="PTHR42994:SF2">
    <property type="entry name" value="PEPTIDASE"/>
    <property type="match status" value="1"/>
</dbReference>
<keyword evidence="9" id="KW-1185">Reference proteome</keyword>
<evidence type="ECO:0000256" key="6">
    <source>
        <dbReference type="ARBA" id="ARBA00023049"/>
    </source>
</evidence>
<dbReference type="NCBIfam" id="TIGR01883">
    <property type="entry name" value="PepT-like"/>
    <property type="match status" value="1"/>
</dbReference>
<evidence type="ECO:0000259" key="7">
    <source>
        <dbReference type="Pfam" id="PF07687"/>
    </source>
</evidence>
<dbReference type="GO" id="GO:0004177">
    <property type="term" value="F:aminopeptidase activity"/>
    <property type="evidence" value="ECO:0007669"/>
    <property type="project" value="UniProtKB-KW"/>
</dbReference>
<evidence type="ECO:0000256" key="3">
    <source>
        <dbReference type="ARBA" id="ARBA00022723"/>
    </source>
</evidence>
<gene>
    <name evidence="8" type="ORF">Cspa_c13930</name>
</gene>
<dbReference type="PATRIC" id="fig|931276.5.peg.1350"/>
<dbReference type="InterPro" id="IPR010162">
    <property type="entry name" value="PepT-like"/>
</dbReference>
<keyword evidence="6" id="KW-0482">Metalloprotease</keyword>
<evidence type="ECO:0000256" key="4">
    <source>
        <dbReference type="ARBA" id="ARBA00022801"/>
    </source>
</evidence>
<evidence type="ECO:0000313" key="9">
    <source>
        <dbReference type="Proteomes" id="UP000011728"/>
    </source>
</evidence>
<dbReference type="PANTHER" id="PTHR42994">
    <property type="entry name" value="PEPTIDASE T"/>
    <property type="match status" value="1"/>
</dbReference>
<dbReference type="PROSITE" id="PS00758">
    <property type="entry name" value="ARGE_DAPE_CPG2_1"/>
    <property type="match status" value="1"/>
</dbReference>
<reference evidence="8 9" key="1">
    <citation type="submission" date="2013-02" db="EMBL/GenBank/DDBJ databases">
        <title>Genome sequence of Clostridium saccharoperbutylacetonicum N1-4(HMT).</title>
        <authorList>
            <person name="Poehlein A."/>
            <person name="Daniel R."/>
        </authorList>
    </citation>
    <scope>NUCLEOTIDE SEQUENCE [LARGE SCALE GENOMIC DNA]</scope>
    <source>
        <strain evidence="9">N1-4(HMT)</strain>
    </source>
</reference>
<dbReference type="GO" id="GO:0006508">
    <property type="term" value="P:proteolysis"/>
    <property type="evidence" value="ECO:0007669"/>
    <property type="project" value="UniProtKB-KW"/>
</dbReference>
<organism evidence="8 9">
    <name type="scientific">Clostridium saccharoperbutylacetonicum N1-4(HMT)</name>
    <dbReference type="NCBI Taxonomy" id="931276"/>
    <lineage>
        <taxon>Bacteria</taxon>
        <taxon>Bacillati</taxon>
        <taxon>Bacillota</taxon>
        <taxon>Clostridia</taxon>
        <taxon>Eubacteriales</taxon>
        <taxon>Clostridiaceae</taxon>
        <taxon>Clostridium</taxon>
    </lineage>
</organism>
<evidence type="ECO:0000256" key="2">
    <source>
        <dbReference type="ARBA" id="ARBA00022670"/>
    </source>
</evidence>
<dbReference type="STRING" id="36745.CLSAP_13610"/>
<dbReference type="SUPFAM" id="SSF53187">
    <property type="entry name" value="Zn-dependent exopeptidases"/>
    <property type="match status" value="1"/>
</dbReference>
<dbReference type="Gene3D" id="3.40.630.10">
    <property type="entry name" value="Zn peptidases"/>
    <property type="match status" value="1"/>
</dbReference>
<keyword evidence="3" id="KW-0479">Metal-binding</keyword>
<evidence type="ECO:0000256" key="1">
    <source>
        <dbReference type="ARBA" id="ARBA00001947"/>
    </source>
</evidence>
<comment type="cofactor">
    <cofactor evidence="1">
        <name>Zn(2+)</name>
        <dbReference type="ChEBI" id="CHEBI:29105"/>
    </cofactor>
</comment>
<evidence type="ECO:0000313" key="8">
    <source>
        <dbReference type="EMBL" id="AGF55163.1"/>
    </source>
</evidence>
<sequence length="372" mass="40686">MRINKERIISEFTKLVSIDSPSYSEKNMGEYIKKRLISLGFYISEDDSGKFFNGNCGNIYGFKEGDISLEPLLFCAHMDTVEPCTGKVAIVDKDGTIRSNGETILGADDYSGIAAILEALQTIEDKNISHRPIEVLFTIAEEVYCRGVKKFDFSKIKSKEAYILDLSGAVGSAAFKAPTILSFTININGKSSHAGFAPENGIHSILAAANSINSIKLGRIDEETTVNIGIIEGGIATNIVPNQCVVKGEIRSYSHKKAIDVSENIKQKFIDSAEKIGATIDFQVEIHCEAYETSSNHQVIRRFEKASNELKLPTNLVETFGGSDNNILNKQGLTGLVIANAMNSCHSCEEYTTINELCNIGELTVSLMISQE</sequence>
<dbReference type="Gene3D" id="3.30.70.360">
    <property type="match status" value="1"/>
</dbReference>
<keyword evidence="8" id="KW-0031">Aminopeptidase</keyword>
<evidence type="ECO:0000256" key="5">
    <source>
        <dbReference type="ARBA" id="ARBA00022833"/>
    </source>
</evidence>
<dbReference type="GO" id="GO:0046872">
    <property type="term" value="F:metal ion binding"/>
    <property type="evidence" value="ECO:0007669"/>
    <property type="project" value="UniProtKB-KW"/>
</dbReference>
<dbReference type="EMBL" id="CP004121">
    <property type="protein sequence ID" value="AGF55163.1"/>
    <property type="molecule type" value="Genomic_DNA"/>
</dbReference>
<dbReference type="SUPFAM" id="SSF55031">
    <property type="entry name" value="Bacterial exopeptidase dimerisation domain"/>
    <property type="match status" value="1"/>
</dbReference>
<protein>
    <submittedName>
        <fullName evidence="8">Peptidase T-like protein</fullName>
        <ecNumber evidence="8">3.4.11.-</ecNumber>
    </submittedName>
</protein>
<dbReference type="RefSeq" id="WP_015391485.1">
    <property type="nucleotide sequence ID" value="NC_020291.1"/>
</dbReference>
<dbReference type="GO" id="GO:0008237">
    <property type="term" value="F:metallopeptidase activity"/>
    <property type="evidence" value="ECO:0007669"/>
    <property type="project" value="UniProtKB-KW"/>
</dbReference>
<dbReference type="AlphaFoldDB" id="M1MFK7"/>
<keyword evidence="4 8" id="KW-0378">Hydrolase</keyword>
<dbReference type="KEGG" id="csr:Cspa_c13930"/>
<proteinExistence type="predicted"/>
<dbReference type="InterPro" id="IPR001261">
    <property type="entry name" value="ArgE/DapE_CS"/>
</dbReference>
<dbReference type="eggNOG" id="COG2195">
    <property type="taxonomic scope" value="Bacteria"/>
</dbReference>
<keyword evidence="5" id="KW-0862">Zinc</keyword>
<accession>M1MFK7</accession>
<dbReference type="Pfam" id="PF01546">
    <property type="entry name" value="Peptidase_M20"/>
    <property type="match status" value="1"/>
</dbReference>
<keyword evidence="2" id="KW-0645">Protease</keyword>